<dbReference type="RefSeq" id="WP_340327687.1">
    <property type="nucleotide sequence ID" value="NZ_JAZHOF010000001.1"/>
</dbReference>
<dbReference type="Pfam" id="PF01717">
    <property type="entry name" value="Meth_synt_2"/>
    <property type="match status" value="1"/>
</dbReference>
<dbReference type="AlphaFoldDB" id="A0AAW9RR14"/>
<sequence>MTQVYRADHCGSLIRPEKLRRARADFAHGRIDRDRLREVEDESILEAFELQRSAGVDIYSDGEFRRGFWLSAISEEFFEGMENEGIDYIRYPFLKGRDIADAALLVPPNPVVKGRLRLKKRITADEVAFLKANAPGPYKITVPSPVTLSRASYVEGISERAYPTWSDFFQHYTDLTAEEVSAIADDGVPYIQLDAPHYTRFIVPERRQQLTDLGIDLEEELATAIDAENRCLRAARKNGATVGVHICLGTFILGPQGPLGGAGAYDEEVVGRLLSELEADVFLMEYSDRAGSLETLRNAPKGKTVSLGIQNTRDPRVETTEEIQRKIETAARYVPLENLSLCPNCGFSGGAAETWLTEDVEKRKLEVLAETAHRVWN</sequence>
<organism evidence="2 3">
    <name type="scientific">Microbaculum marinum</name>
    <dbReference type="NCBI Taxonomy" id="1764581"/>
    <lineage>
        <taxon>Bacteria</taxon>
        <taxon>Pseudomonadati</taxon>
        <taxon>Pseudomonadota</taxon>
        <taxon>Alphaproteobacteria</taxon>
        <taxon>Hyphomicrobiales</taxon>
        <taxon>Tepidamorphaceae</taxon>
        <taxon>Microbaculum</taxon>
    </lineage>
</organism>
<evidence type="ECO:0000259" key="1">
    <source>
        <dbReference type="Pfam" id="PF01717"/>
    </source>
</evidence>
<gene>
    <name evidence="2" type="ORF">V3328_00570</name>
</gene>
<evidence type="ECO:0000313" key="2">
    <source>
        <dbReference type="EMBL" id="MEJ8569946.1"/>
    </source>
</evidence>
<dbReference type="PANTHER" id="PTHR43844">
    <property type="entry name" value="METHIONINE SYNTHASE"/>
    <property type="match status" value="1"/>
</dbReference>
<evidence type="ECO:0000313" key="3">
    <source>
        <dbReference type="Proteomes" id="UP001378188"/>
    </source>
</evidence>
<name>A0AAW9RR14_9HYPH</name>
<feature type="domain" description="Cobalamin-independent methionine synthase MetE C-terminal/archaeal" evidence="1">
    <location>
        <begin position="11"/>
        <end position="348"/>
    </location>
</feature>
<dbReference type="GO" id="GO:0008270">
    <property type="term" value="F:zinc ion binding"/>
    <property type="evidence" value="ECO:0007669"/>
    <property type="project" value="InterPro"/>
</dbReference>
<dbReference type="PANTHER" id="PTHR43844:SF1">
    <property type="entry name" value="METHIONINE SYNTHASE"/>
    <property type="match status" value="1"/>
</dbReference>
<dbReference type="SUPFAM" id="SSF51726">
    <property type="entry name" value="UROD/MetE-like"/>
    <property type="match status" value="1"/>
</dbReference>
<protein>
    <submittedName>
        <fullName evidence="2">Cobalamin-independent methionine synthase II family protein</fullName>
    </submittedName>
</protein>
<dbReference type="GO" id="GO:0003871">
    <property type="term" value="F:5-methyltetrahydropteroyltriglutamate-homocysteine S-methyltransferase activity"/>
    <property type="evidence" value="ECO:0007669"/>
    <property type="project" value="InterPro"/>
</dbReference>
<dbReference type="CDD" id="cd03311">
    <property type="entry name" value="CIMS_C_terminal_like"/>
    <property type="match status" value="1"/>
</dbReference>
<dbReference type="GO" id="GO:0009086">
    <property type="term" value="P:methionine biosynthetic process"/>
    <property type="evidence" value="ECO:0007669"/>
    <property type="project" value="InterPro"/>
</dbReference>
<reference evidence="2 3" key="1">
    <citation type="submission" date="2024-02" db="EMBL/GenBank/DDBJ databases">
        <title>Genome analysis and characterization of Microbaculum marinisediminis sp. nov., isolated from marine sediment.</title>
        <authorList>
            <person name="Du Z.-J."/>
            <person name="Ye Y.-Q."/>
            <person name="Zhang Z.-R."/>
            <person name="Yuan S.-M."/>
            <person name="Zhang X.-Y."/>
        </authorList>
    </citation>
    <scope>NUCLEOTIDE SEQUENCE [LARGE SCALE GENOMIC DNA]</scope>
    <source>
        <strain evidence="2 3">SDUM1044001</strain>
    </source>
</reference>
<keyword evidence="3" id="KW-1185">Reference proteome</keyword>
<dbReference type="EMBL" id="JAZHOF010000001">
    <property type="protein sequence ID" value="MEJ8569946.1"/>
    <property type="molecule type" value="Genomic_DNA"/>
</dbReference>
<accession>A0AAW9RR14</accession>
<comment type="caution">
    <text evidence="2">The sequence shown here is derived from an EMBL/GenBank/DDBJ whole genome shotgun (WGS) entry which is preliminary data.</text>
</comment>
<dbReference type="Proteomes" id="UP001378188">
    <property type="component" value="Unassembled WGS sequence"/>
</dbReference>
<dbReference type="InterPro" id="IPR002629">
    <property type="entry name" value="Met_Synth_C/arc"/>
</dbReference>
<proteinExistence type="predicted"/>
<dbReference type="InterPro" id="IPR038071">
    <property type="entry name" value="UROD/MetE-like_sf"/>
</dbReference>
<dbReference type="Gene3D" id="3.20.20.210">
    <property type="match status" value="1"/>
</dbReference>